<dbReference type="InterPro" id="IPR004046">
    <property type="entry name" value="GST_C"/>
</dbReference>
<dbReference type="PROSITE" id="PS50404">
    <property type="entry name" value="GST_NTER"/>
    <property type="match status" value="1"/>
</dbReference>
<gene>
    <name evidence="5" type="ORF">CVIRNUC_005619</name>
</gene>
<evidence type="ECO:0000256" key="1">
    <source>
        <dbReference type="ARBA" id="ARBA00009899"/>
    </source>
</evidence>
<dbReference type="PROSITE" id="PS50405">
    <property type="entry name" value="GST_CTER"/>
    <property type="match status" value="1"/>
</dbReference>
<dbReference type="Gene3D" id="3.40.30.10">
    <property type="entry name" value="Glutaredoxin"/>
    <property type="match status" value="1"/>
</dbReference>
<dbReference type="InterPro" id="IPR010987">
    <property type="entry name" value="Glutathione-S-Trfase_C-like"/>
</dbReference>
<reference evidence="5 6" key="1">
    <citation type="submission" date="2023-10" db="EMBL/GenBank/DDBJ databases">
        <authorList>
            <person name="Maclean D."/>
            <person name="Macfadyen A."/>
        </authorList>
    </citation>
    <scope>NUCLEOTIDE SEQUENCE [LARGE SCALE GENOMIC DNA]</scope>
</reference>
<keyword evidence="2" id="KW-0808">Transferase</keyword>
<evidence type="ECO:0000259" key="3">
    <source>
        <dbReference type="PROSITE" id="PS50404"/>
    </source>
</evidence>
<dbReference type="FunFam" id="1.20.1050.10:FF:000039">
    <property type="entry name" value="Glutathione S-transferase theta-1"/>
    <property type="match status" value="1"/>
</dbReference>
<dbReference type="AlphaFoldDB" id="A0AAV1I7C6"/>
<dbReference type="InterPro" id="IPR040079">
    <property type="entry name" value="Glutathione_S-Trfase"/>
</dbReference>
<comment type="similarity">
    <text evidence="1">Belongs to the GST superfamily. Theta family.</text>
</comment>
<dbReference type="Pfam" id="PF00043">
    <property type="entry name" value="GST_C"/>
    <property type="match status" value="1"/>
</dbReference>
<evidence type="ECO:0008006" key="7">
    <source>
        <dbReference type="Google" id="ProtNLM"/>
    </source>
</evidence>
<feature type="domain" description="GST N-terminal" evidence="3">
    <location>
        <begin position="5"/>
        <end position="87"/>
    </location>
</feature>
<dbReference type="InterPro" id="IPR043377">
    <property type="entry name" value="GSTT1/2/3"/>
</dbReference>
<evidence type="ECO:0000259" key="4">
    <source>
        <dbReference type="PROSITE" id="PS50405"/>
    </source>
</evidence>
<dbReference type="Pfam" id="PF13417">
    <property type="entry name" value="GST_N_3"/>
    <property type="match status" value="1"/>
</dbReference>
<dbReference type="SUPFAM" id="SSF52833">
    <property type="entry name" value="Thioredoxin-like"/>
    <property type="match status" value="1"/>
</dbReference>
<dbReference type="EMBL" id="CAUYUE010000007">
    <property type="protein sequence ID" value="CAK0782288.1"/>
    <property type="molecule type" value="Genomic_DNA"/>
</dbReference>
<feature type="domain" description="GST C-terminal" evidence="4">
    <location>
        <begin position="93"/>
        <end position="231"/>
    </location>
</feature>
<dbReference type="InterPro" id="IPR004045">
    <property type="entry name" value="Glutathione_S-Trfase_N"/>
</dbReference>
<evidence type="ECO:0000256" key="2">
    <source>
        <dbReference type="ARBA" id="ARBA00022679"/>
    </source>
</evidence>
<name>A0AAV1I7C6_9CHLO</name>
<sequence length="245" mass="27635">MTHPQRDTIYFDFVSQPSRAVVLFIRCTALPIKEQVTSLGRKTQRSKEYLTMDPLGKVPCLQEEDGFVLPESCAILRYLAQRHKVADHWYPADLRHRANVDAALDWHHWSMRRGAAGQVWNRVLAPMSGQKSSEEVAEGAVGILEQSLQDLEHYWLASTPFVAGNDISIADLIIIMELTQLQMLEGALQGPSMEQQLAPFGKVGAWMRRTQAETEPHFSAVHQMLQRATKNAIKWKGSMGGRSKL</sequence>
<dbReference type="PANTHER" id="PTHR44750">
    <property type="entry name" value="GLUTATHIONE S-TRANSFERASE T1-RELATED"/>
    <property type="match status" value="1"/>
</dbReference>
<dbReference type="SFLD" id="SFLDS00019">
    <property type="entry name" value="Glutathione_Transferase_(cytos"/>
    <property type="match status" value="1"/>
</dbReference>
<dbReference type="Gene3D" id="1.20.1050.10">
    <property type="match status" value="1"/>
</dbReference>
<accession>A0AAV1I7C6</accession>
<keyword evidence="6" id="KW-1185">Reference proteome</keyword>
<dbReference type="SUPFAM" id="SSF47616">
    <property type="entry name" value="GST C-terminal domain-like"/>
    <property type="match status" value="1"/>
</dbReference>
<protein>
    <recommendedName>
        <fullName evidence="7">Glutathione transferase</fullName>
    </recommendedName>
</protein>
<dbReference type="InterPro" id="IPR036249">
    <property type="entry name" value="Thioredoxin-like_sf"/>
</dbReference>
<organism evidence="5 6">
    <name type="scientific">Coccomyxa viridis</name>
    <dbReference type="NCBI Taxonomy" id="1274662"/>
    <lineage>
        <taxon>Eukaryota</taxon>
        <taxon>Viridiplantae</taxon>
        <taxon>Chlorophyta</taxon>
        <taxon>core chlorophytes</taxon>
        <taxon>Trebouxiophyceae</taxon>
        <taxon>Trebouxiophyceae incertae sedis</taxon>
        <taxon>Coccomyxaceae</taxon>
        <taxon>Coccomyxa</taxon>
    </lineage>
</organism>
<comment type="caution">
    <text evidence="5">The sequence shown here is derived from an EMBL/GenBank/DDBJ whole genome shotgun (WGS) entry which is preliminary data.</text>
</comment>
<dbReference type="GO" id="GO:0016740">
    <property type="term" value="F:transferase activity"/>
    <property type="evidence" value="ECO:0007669"/>
    <property type="project" value="UniProtKB-KW"/>
</dbReference>
<proteinExistence type="inferred from homology"/>
<dbReference type="InterPro" id="IPR036282">
    <property type="entry name" value="Glutathione-S-Trfase_C_sf"/>
</dbReference>
<dbReference type="Proteomes" id="UP001314263">
    <property type="component" value="Unassembled WGS sequence"/>
</dbReference>
<evidence type="ECO:0000313" key="5">
    <source>
        <dbReference type="EMBL" id="CAK0782288.1"/>
    </source>
</evidence>
<dbReference type="SFLD" id="SFLDG00358">
    <property type="entry name" value="Main_(cytGST)"/>
    <property type="match status" value="1"/>
</dbReference>
<dbReference type="PANTHER" id="PTHR44750:SF1">
    <property type="entry name" value="GLUTATHIONE S-TRANSFERASE T1-RELATED"/>
    <property type="match status" value="1"/>
</dbReference>
<evidence type="ECO:0000313" key="6">
    <source>
        <dbReference type="Proteomes" id="UP001314263"/>
    </source>
</evidence>